<dbReference type="EMBL" id="QQAX01000021">
    <property type="protein sequence ID" value="RDI41114.1"/>
    <property type="molecule type" value="Genomic_DNA"/>
</dbReference>
<organism evidence="2 3">
    <name type="scientific">Aquicella lusitana</name>
    <dbReference type="NCBI Taxonomy" id="254246"/>
    <lineage>
        <taxon>Bacteria</taxon>
        <taxon>Pseudomonadati</taxon>
        <taxon>Pseudomonadota</taxon>
        <taxon>Gammaproteobacteria</taxon>
        <taxon>Legionellales</taxon>
        <taxon>Coxiellaceae</taxon>
        <taxon>Aquicella</taxon>
    </lineage>
</organism>
<evidence type="ECO:0008006" key="4">
    <source>
        <dbReference type="Google" id="ProtNLM"/>
    </source>
</evidence>
<name>A0A370GFD3_9COXI</name>
<feature type="transmembrane region" description="Helical" evidence="1">
    <location>
        <begin position="20"/>
        <end position="39"/>
    </location>
</feature>
<keyword evidence="1" id="KW-0812">Transmembrane</keyword>
<comment type="caution">
    <text evidence="2">The sequence shown here is derived from an EMBL/GenBank/DDBJ whole genome shotgun (WGS) entry which is preliminary data.</text>
</comment>
<gene>
    <name evidence="2" type="ORF">C8D86_12112</name>
</gene>
<evidence type="ECO:0000256" key="1">
    <source>
        <dbReference type="SAM" id="Phobius"/>
    </source>
</evidence>
<evidence type="ECO:0000313" key="2">
    <source>
        <dbReference type="EMBL" id="RDI41114.1"/>
    </source>
</evidence>
<proteinExistence type="predicted"/>
<feature type="transmembrane region" description="Helical" evidence="1">
    <location>
        <begin position="82"/>
        <end position="100"/>
    </location>
</feature>
<reference evidence="2 3" key="1">
    <citation type="submission" date="2018-07" db="EMBL/GenBank/DDBJ databases">
        <title>Genomic Encyclopedia of Type Strains, Phase IV (KMG-IV): sequencing the most valuable type-strain genomes for metagenomic binning, comparative biology and taxonomic classification.</title>
        <authorList>
            <person name="Goeker M."/>
        </authorList>
    </citation>
    <scope>NUCLEOTIDE SEQUENCE [LARGE SCALE GENOMIC DNA]</scope>
    <source>
        <strain evidence="2 3">DSM 16500</strain>
    </source>
</reference>
<keyword evidence="3" id="KW-1185">Reference proteome</keyword>
<keyword evidence="1" id="KW-1133">Transmembrane helix</keyword>
<keyword evidence="1" id="KW-0472">Membrane</keyword>
<accession>A0A370GFD3</accession>
<sequence length="101" mass="11002">MKNVLLKKTFITNDPHIRLAVILGLIVMMVLISNHVFAADLLAGTDSDIKDTMKGTGRNWLYWIDGGVSLASFAYTKKPFVFFSVLGVAIFITALVKLAGG</sequence>
<protein>
    <recommendedName>
        <fullName evidence="4">Pilin</fullName>
    </recommendedName>
</protein>
<evidence type="ECO:0000313" key="3">
    <source>
        <dbReference type="Proteomes" id="UP000254720"/>
    </source>
</evidence>
<dbReference type="RefSeq" id="WP_114834993.1">
    <property type="nucleotide sequence ID" value="NZ_LR699117.1"/>
</dbReference>
<dbReference type="AlphaFoldDB" id="A0A370GFD3"/>
<dbReference type="Proteomes" id="UP000254720">
    <property type="component" value="Unassembled WGS sequence"/>
</dbReference>